<organism evidence="1 2">
    <name type="scientific">Coniosporium uncinatum</name>
    <dbReference type="NCBI Taxonomy" id="93489"/>
    <lineage>
        <taxon>Eukaryota</taxon>
        <taxon>Fungi</taxon>
        <taxon>Dikarya</taxon>
        <taxon>Ascomycota</taxon>
        <taxon>Pezizomycotina</taxon>
        <taxon>Dothideomycetes</taxon>
        <taxon>Dothideomycetes incertae sedis</taxon>
        <taxon>Coniosporium</taxon>
    </lineage>
</organism>
<evidence type="ECO:0000313" key="1">
    <source>
        <dbReference type="EMBL" id="KAK3065670.1"/>
    </source>
</evidence>
<name>A0ACC3DDW5_9PEZI</name>
<protein>
    <submittedName>
        <fullName evidence="1">Uncharacterized protein</fullName>
    </submittedName>
</protein>
<keyword evidence="2" id="KW-1185">Reference proteome</keyword>
<reference evidence="1" key="1">
    <citation type="submission" date="2024-09" db="EMBL/GenBank/DDBJ databases">
        <title>Black Yeasts Isolated from many extreme environments.</title>
        <authorList>
            <person name="Coleine C."/>
            <person name="Stajich J.E."/>
            <person name="Selbmann L."/>
        </authorList>
    </citation>
    <scope>NUCLEOTIDE SEQUENCE</scope>
    <source>
        <strain evidence="1">CCFEE 5737</strain>
    </source>
</reference>
<sequence>EGGQVFVERILRPPSEPPSRSVVLLRYVHATILRSQCHRLLQQSNLPRRRLFGSASASGVYGHRHRQLDLCSAGRLHDRHFRTPQSLASHIPLDVDLPLLHRVLVPYRRIDCQDCMCRNGHLSVHGSLLSRRGTGTVHILCRSISIVHSRRRNVFCYRHLLGFQLHPRSYLASACCCVYIDWRFLLVCSLESVRLHVCVLLLAGDQVAYPRRAGPSLQCADHQACQVLCGN</sequence>
<gene>
    <name evidence="1" type="ORF">LTS18_002548</name>
</gene>
<feature type="non-terminal residue" evidence="1">
    <location>
        <position position="1"/>
    </location>
</feature>
<feature type="non-terminal residue" evidence="1">
    <location>
        <position position="231"/>
    </location>
</feature>
<comment type="caution">
    <text evidence="1">The sequence shown here is derived from an EMBL/GenBank/DDBJ whole genome shotgun (WGS) entry which is preliminary data.</text>
</comment>
<dbReference type="EMBL" id="JAWDJW010006294">
    <property type="protein sequence ID" value="KAK3065670.1"/>
    <property type="molecule type" value="Genomic_DNA"/>
</dbReference>
<proteinExistence type="predicted"/>
<dbReference type="Proteomes" id="UP001186974">
    <property type="component" value="Unassembled WGS sequence"/>
</dbReference>
<accession>A0ACC3DDW5</accession>
<evidence type="ECO:0000313" key="2">
    <source>
        <dbReference type="Proteomes" id="UP001186974"/>
    </source>
</evidence>